<comment type="caution">
    <text evidence="2">The sequence shown here is derived from an EMBL/GenBank/DDBJ whole genome shotgun (WGS) entry which is preliminary data.</text>
</comment>
<evidence type="ECO:0000256" key="1">
    <source>
        <dbReference type="SAM" id="Phobius"/>
    </source>
</evidence>
<organism evidence="2 3">
    <name type="scientific">Pseudocitrobacter cyperus</name>
    <dbReference type="NCBI Taxonomy" id="3112843"/>
    <lineage>
        <taxon>Bacteria</taxon>
        <taxon>Pseudomonadati</taxon>
        <taxon>Pseudomonadota</taxon>
        <taxon>Gammaproteobacteria</taxon>
        <taxon>Enterobacterales</taxon>
        <taxon>Enterobacteriaceae</taxon>
        <taxon>Pseudocitrobacter</taxon>
    </lineage>
</organism>
<evidence type="ECO:0000313" key="2">
    <source>
        <dbReference type="EMBL" id="MEO3988944.1"/>
    </source>
</evidence>
<gene>
    <name evidence="2" type="ORF">VSR74_03775</name>
</gene>
<sequence>MEYLGNLIRLLVVCVVIMPIVVSIIVAAKTNQNHPEGLDESAKQARVWRNSILAFLGSAVIGFLLVLGAITH</sequence>
<feature type="transmembrane region" description="Helical" evidence="1">
    <location>
        <begin position="48"/>
        <end position="70"/>
    </location>
</feature>
<keyword evidence="1" id="KW-0472">Membrane</keyword>
<reference evidence="2 3" key="1">
    <citation type="submission" date="2024-01" db="EMBL/GenBank/DDBJ databases">
        <title>Pseudocitrobacter sp. Endophytic strain Cyp-38L.</title>
        <authorList>
            <person name="Amer M.A."/>
            <person name="Hamed S.M."/>
        </authorList>
    </citation>
    <scope>NUCLEOTIDE SEQUENCE [LARGE SCALE GENOMIC DNA]</scope>
    <source>
        <strain evidence="2 3">Cyp38S</strain>
    </source>
</reference>
<keyword evidence="3" id="KW-1185">Reference proteome</keyword>
<name>A0ABV0HEK8_9ENTR</name>
<dbReference type="RefSeq" id="WP_347793466.1">
    <property type="nucleotide sequence ID" value="NZ_JAYMYY010000001.1"/>
</dbReference>
<proteinExistence type="predicted"/>
<keyword evidence="1" id="KW-0812">Transmembrane</keyword>
<evidence type="ECO:0000313" key="3">
    <source>
        <dbReference type="Proteomes" id="UP001444146"/>
    </source>
</evidence>
<feature type="transmembrane region" description="Helical" evidence="1">
    <location>
        <begin position="7"/>
        <end position="28"/>
    </location>
</feature>
<keyword evidence="1" id="KW-1133">Transmembrane helix</keyword>
<dbReference type="Proteomes" id="UP001444146">
    <property type="component" value="Unassembled WGS sequence"/>
</dbReference>
<protein>
    <submittedName>
        <fullName evidence="2">Uncharacterized protein</fullName>
    </submittedName>
</protein>
<dbReference type="EMBL" id="JAYMYY010000001">
    <property type="protein sequence ID" value="MEO3988944.1"/>
    <property type="molecule type" value="Genomic_DNA"/>
</dbReference>
<accession>A0ABV0HEK8</accession>